<keyword evidence="3" id="KW-1185">Reference proteome</keyword>
<dbReference type="RefSeq" id="WP_192753519.1">
    <property type="nucleotide sequence ID" value="NZ_BAABJL010000131.1"/>
</dbReference>
<organism evidence="2 3">
    <name type="scientific">Actinopolymorpha pittospori</name>
    <dbReference type="NCBI Taxonomy" id="648752"/>
    <lineage>
        <taxon>Bacteria</taxon>
        <taxon>Bacillati</taxon>
        <taxon>Actinomycetota</taxon>
        <taxon>Actinomycetes</taxon>
        <taxon>Propionibacteriales</taxon>
        <taxon>Actinopolymorphaceae</taxon>
        <taxon>Actinopolymorpha</taxon>
    </lineage>
</organism>
<dbReference type="EMBL" id="JADBEM010000001">
    <property type="protein sequence ID" value="MBE1610098.1"/>
    <property type="molecule type" value="Genomic_DNA"/>
</dbReference>
<name>A0A927RNI1_9ACTN</name>
<sequence>MAQQLPTGDLTTVLRTFLGEVSPDLFGGTPPAVDIHTAVDSLTFLTSPRHHEAGPHRESRTEVLALDPDNPVGPYELAGTASTGPRTIRLRSNEAVVTVLHPDEVVWDGTEAGPAFTLSPRRHRTFDGITHLQVTYGATAVATTMGGRDDVTLELSGQQGPLARARALLIAVLGVENDRILSSVMLTTVEGDYQTTVRAKSLSVTSMNDTAATDGVRTLQVAVTMDVDIDVRRTLRPDEGTPIARIATPDSEGTGAVSVDPLVDA</sequence>
<evidence type="ECO:0000313" key="3">
    <source>
        <dbReference type="Proteomes" id="UP000638648"/>
    </source>
</evidence>
<comment type="caution">
    <text evidence="2">The sequence shown here is derived from an EMBL/GenBank/DDBJ whole genome shotgun (WGS) entry which is preliminary data.</text>
</comment>
<dbReference type="AlphaFoldDB" id="A0A927RNI1"/>
<reference evidence="2" key="1">
    <citation type="submission" date="2020-10" db="EMBL/GenBank/DDBJ databases">
        <title>Sequencing the genomes of 1000 actinobacteria strains.</title>
        <authorList>
            <person name="Klenk H.-P."/>
        </authorList>
    </citation>
    <scope>NUCLEOTIDE SEQUENCE</scope>
    <source>
        <strain evidence="2">DSM 45354</strain>
    </source>
</reference>
<proteinExistence type="predicted"/>
<protein>
    <submittedName>
        <fullName evidence="2">Uncharacterized protein</fullName>
    </submittedName>
</protein>
<feature type="region of interest" description="Disordered" evidence="1">
    <location>
        <begin position="241"/>
        <end position="265"/>
    </location>
</feature>
<evidence type="ECO:0000256" key="1">
    <source>
        <dbReference type="SAM" id="MobiDB-lite"/>
    </source>
</evidence>
<dbReference type="Proteomes" id="UP000638648">
    <property type="component" value="Unassembled WGS sequence"/>
</dbReference>
<gene>
    <name evidence="2" type="ORF">HEB94_006946</name>
</gene>
<evidence type="ECO:0000313" key="2">
    <source>
        <dbReference type="EMBL" id="MBE1610098.1"/>
    </source>
</evidence>
<accession>A0A927RNI1</accession>